<accession>A0ACC0GAR6</accession>
<proteinExistence type="predicted"/>
<dbReference type="EMBL" id="CM045767">
    <property type="protein sequence ID" value="KAI7997934.1"/>
    <property type="molecule type" value="Genomic_DNA"/>
</dbReference>
<evidence type="ECO:0000313" key="1">
    <source>
        <dbReference type="EMBL" id="KAI7997934.1"/>
    </source>
</evidence>
<name>A0ACC0GAR6_9ERIC</name>
<organism evidence="1 2">
    <name type="scientific">Camellia lanceoleosa</name>
    <dbReference type="NCBI Taxonomy" id="1840588"/>
    <lineage>
        <taxon>Eukaryota</taxon>
        <taxon>Viridiplantae</taxon>
        <taxon>Streptophyta</taxon>
        <taxon>Embryophyta</taxon>
        <taxon>Tracheophyta</taxon>
        <taxon>Spermatophyta</taxon>
        <taxon>Magnoliopsida</taxon>
        <taxon>eudicotyledons</taxon>
        <taxon>Gunneridae</taxon>
        <taxon>Pentapetalae</taxon>
        <taxon>asterids</taxon>
        <taxon>Ericales</taxon>
        <taxon>Theaceae</taxon>
        <taxon>Camellia</taxon>
    </lineage>
</organism>
<reference evidence="1 2" key="1">
    <citation type="journal article" date="2022" name="Plant J.">
        <title>Chromosome-level genome of Camellia lanceoleosa provides a valuable resource for understanding genome evolution and self-incompatibility.</title>
        <authorList>
            <person name="Gong W."/>
            <person name="Xiao S."/>
            <person name="Wang L."/>
            <person name="Liao Z."/>
            <person name="Chang Y."/>
            <person name="Mo W."/>
            <person name="Hu G."/>
            <person name="Li W."/>
            <person name="Zhao G."/>
            <person name="Zhu H."/>
            <person name="Hu X."/>
            <person name="Ji K."/>
            <person name="Xiang X."/>
            <person name="Song Q."/>
            <person name="Yuan D."/>
            <person name="Jin S."/>
            <person name="Zhang L."/>
        </authorList>
    </citation>
    <scope>NUCLEOTIDE SEQUENCE [LARGE SCALE GENOMIC DNA]</scope>
    <source>
        <strain evidence="1">SQ_2022a</strain>
    </source>
</reference>
<evidence type="ECO:0000313" key="2">
    <source>
        <dbReference type="Proteomes" id="UP001060215"/>
    </source>
</evidence>
<sequence length="148" mass="16712">MKMKMKMKMKIGWWVDIFSEIFPLIPITGVAGDDDSLEELKDAFELYDQDKNGLISAANLHHILHRLISTQNPSTSLSMATLAEATCSYVIRWSLKKPHPLTQSSGSDGWKPVLSLILFLSKPISLPSLTKPEKFRVKICESKSLFVY</sequence>
<dbReference type="Proteomes" id="UP001060215">
    <property type="component" value="Chromosome 10"/>
</dbReference>
<keyword evidence="2" id="KW-1185">Reference proteome</keyword>
<protein>
    <submittedName>
        <fullName evidence="1">Calcium-binding protein CML27</fullName>
    </submittedName>
</protein>
<comment type="caution">
    <text evidence="1">The sequence shown here is derived from an EMBL/GenBank/DDBJ whole genome shotgun (WGS) entry which is preliminary data.</text>
</comment>
<gene>
    <name evidence="1" type="ORF">LOK49_LG10G01721</name>
</gene>